<evidence type="ECO:0000259" key="9">
    <source>
        <dbReference type="PROSITE" id="PS50928"/>
    </source>
</evidence>
<keyword evidence="4" id="KW-1003">Cell membrane</keyword>
<feature type="domain" description="ABC transmembrane type-1" evidence="9">
    <location>
        <begin position="174"/>
        <end position="403"/>
    </location>
</feature>
<evidence type="ECO:0000313" key="11">
    <source>
        <dbReference type="Proteomes" id="UP000028680"/>
    </source>
</evidence>
<feature type="transmembrane region" description="Helical" evidence="8">
    <location>
        <begin position="12"/>
        <end position="33"/>
    </location>
</feature>
<dbReference type="InterPro" id="IPR050809">
    <property type="entry name" value="UgpAE/MalFG_permease"/>
</dbReference>
<comment type="similarity">
    <text evidence="2 8">Belongs to the binding-protein-dependent transport system permease family.</text>
</comment>
<evidence type="ECO:0000256" key="5">
    <source>
        <dbReference type="ARBA" id="ARBA00022692"/>
    </source>
</evidence>
<dbReference type="PROSITE" id="PS50928">
    <property type="entry name" value="ABC_TM1"/>
    <property type="match status" value="1"/>
</dbReference>
<keyword evidence="11" id="KW-1185">Reference proteome</keyword>
<keyword evidence="3 8" id="KW-0813">Transport</keyword>
<name>A0AAN0RJB8_9RHOB</name>
<accession>A0AAN0RJB8</accession>
<keyword evidence="5 8" id="KW-0812">Transmembrane</keyword>
<feature type="transmembrane region" description="Helical" evidence="8">
    <location>
        <begin position="329"/>
        <end position="348"/>
    </location>
</feature>
<dbReference type="Pfam" id="PF00528">
    <property type="entry name" value="BPD_transp_1"/>
    <property type="match status" value="1"/>
</dbReference>
<evidence type="ECO:0000256" key="1">
    <source>
        <dbReference type="ARBA" id="ARBA00004651"/>
    </source>
</evidence>
<feature type="transmembrane region" description="Helical" evidence="8">
    <location>
        <begin position="211"/>
        <end position="230"/>
    </location>
</feature>
<keyword evidence="7 8" id="KW-0472">Membrane</keyword>
<dbReference type="GO" id="GO:0055085">
    <property type="term" value="P:transmembrane transport"/>
    <property type="evidence" value="ECO:0007669"/>
    <property type="project" value="InterPro"/>
</dbReference>
<evidence type="ECO:0000256" key="4">
    <source>
        <dbReference type="ARBA" id="ARBA00022475"/>
    </source>
</evidence>
<dbReference type="AlphaFoldDB" id="A0AAN0RJB8"/>
<proteinExistence type="inferred from homology"/>
<dbReference type="SUPFAM" id="SSF161098">
    <property type="entry name" value="MetI-like"/>
    <property type="match status" value="1"/>
</dbReference>
<dbReference type="InterPro" id="IPR035906">
    <property type="entry name" value="MetI-like_sf"/>
</dbReference>
<feature type="transmembrane region" description="Helical" evidence="8">
    <location>
        <begin position="115"/>
        <end position="137"/>
    </location>
</feature>
<dbReference type="GO" id="GO:0005886">
    <property type="term" value="C:plasma membrane"/>
    <property type="evidence" value="ECO:0007669"/>
    <property type="project" value="UniProtKB-SubCell"/>
</dbReference>
<organism evidence="10 11">
    <name type="scientific">Planktomarina temperata RCA23</name>
    <dbReference type="NCBI Taxonomy" id="666509"/>
    <lineage>
        <taxon>Bacteria</taxon>
        <taxon>Pseudomonadati</taxon>
        <taxon>Pseudomonadota</taxon>
        <taxon>Alphaproteobacteria</taxon>
        <taxon>Rhodobacterales</taxon>
        <taxon>Paracoccaceae</taxon>
        <taxon>Planktomarina</taxon>
    </lineage>
</organism>
<comment type="subcellular location">
    <subcellularLocation>
        <location evidence="1 8">Cell membrane</location>
        <topology evidence="1 8">Multi-pass membrane protein</topology>
    </subcellularLocation>
</comment>
<evidence type="ECO:0000256" key="2">
    <source>
        <dbReference type="ARBA" id="ARBA00009306"/>
    </source>
</evidence>
<feature type="transmembrane region" description="Helical" evidence="8">
    <location>
        <begin position="70"/>
        <end position="94"/>
    </location>
</feature>
<feature type="transmembrane region" description="Helical" evidence="8">
    <location>
        <begin position="178"/>
        <end position="199"/>
    </location>
</feature>
<dbReference type="Proteomes" id="UP000028680">
    <property type="component" value="Chromosome"/>
</dbReference>
<dbReference type="InterPro" id="IPR000515">
    <property type="entry name" value="MetI-like"/>
</dbReference>
<feature type="transmembrane region" description="Helical" evidence="8">
    <location>
        <begin position="278"/>
        <end position="299"/>
    </location>
</feature>
<dbReference type="CDD" id="cd06261">
    <property type="entry name" value="TM_PBP2"/>
    <property type="match status" value="1"/>
</dbReference>
<dbReference type="KEGG" id="ptp:RCA23_c16460"/>
<protein>
    <submittedName>
        <fullName evidence="10">Alpha-glucoside transport system permease protein AglF</fullName>
    </submittedName>
</protein>
<gene>
    <name evidence="10" type="primary">aglF</name>
    <name evidence="10" type="ORF">RCA23_c16460</name>
</gene>
<dbReference type="PANTHER" id="PTHR43227">
    <property type="entry name" value="BLL4140 PROTEIN"/>
    <property type="match status" value="1"/>
</dbReference>
<evidence type="ECO:0000256" key="6">
    <source>
        <dbReference type="ARBA" id="ARBA00022989"/>
    </source>
</evidence>
<reference evidence="10 11" key="1">
    <citation type="journal article" date="2014" name="ISME J.">
        <title>Adaptation of an abundant Roseobacter RCA organism to pelagic systems revealed by genomic and transcriptomic analyses.</title>
        <authorList>
            <person name="Voget S."/>
            <person name="Wemheuer B."/>
            <person name="Brinkhoff T."/>
            <person name="Vollmers J."/>
            <person name="Dietrich S."/>
            <person name="Giebel H.A."/>
            <person name="Beardsley C."/>
            <person name="Sardemann C."/>
            <person name="Bakenhus I."/>
            <person name="Billerbeck S."/>
            <person name="Daniel R."/>
            <person name="Simon M."/>
        </authorList>
    </citation>
    <scope>NUCLEOTIDE SEQUENCE [LARGE SCALE GENOMIC DNA]</scope>
    <source>
        <strain evidence="10 11">RCA23</strain>
    </source>
</reference>
<dbReference type="PANTHER" id="PTHR43227:SF8">
    <property type="entry name" value="DIACETYLCHITOBIOSE UPTAKE SYSTEM PERMEASE PROTEIN DASB"/>
    <property type="match status" value="1"/>
</dbReference>
<evidence type="ECO:0000313" key="10">
    <source>
        <dbReference type="EMBL" id="AII87182.1"/>
    </source>
</evidence>
<feature type="transmembrane region" description="Helical" evidence="8">
    <location>
        <begin position="385"/>
        <end position="403"/>
    </location>
</feature>
<keyword evidence="6 8" id="KW-1133">Transmembrane helix</keyword>
<evidence type="ECO:0000256" key="7">
    <source>
        <dbReference type="ARBA" id="ARBA00023136"/>
    </source>
</evidence>
<evidence type="ECO:0000256" key="8">
    <source>
        <dbReference type="RuleBase" id="RU363032"/>
    </source>
</evidence>
<dbReference type="Gene3D" id="1.10.3720.10">
    <property type="entry name" value="MetI-like"/>
    <property type="match status" value="1"/>
</dbReference>
<evidence type="ECO:0000256" key="3">
    <source>
        <dbReference type="ARBA" id="ARBA00022448"/>
    </source>
</evidence>
<dbReference type="EMBL" id="CP003984">
    <property type="protein sequence ID" value="AII87182.1"/>
    <property type="molecule type" value="Genomic_DNA"/>
</dbReference>
<sequence>MRALSPIIASNGFAIFLTIVFLLPITAIFAFVVTTPLDDAMANLGLWMHAQWQWSFPEFDTQERFAKMGFALRSVVIAVGISFFYFGITNWLNASLARVRCKNSLGRQSNIVEAIQPWIFVGPTLVLLLLFLLVPALSTLSLSFQEYDGTPSVRNYAFLWDPDSLGYLQFRLAMRNSLMWLILVPSTCIIFGLLIAVLADSVSWGVVAKTFIFVPLAISFVGAAVIWRNIFAGGGIEPLETLNGMTPSYQIGLLKSLLGHTAEYNEPLYSLKFWGNFFLMWILVWVQTGFAMVIFSAALRGVPEDTIEAAKIDGANPFQMFFRVKLPQIYSTVLVVWTTLVVLVLKVFDIPYALSANDDDKLLLATMMENARNNWSIGGDNVDNLYASIAVMLMLTVVPNMVFNGWRIRREQKELGN</sequence>